<dbReference type="Gene3D" id="2.60.40.1890">
    <property type="entry name" value="PCu(A)C copper chaperone"/>
    <property type="match status" value="1"/>
</dbReference>
<dbReference type="RefSeq" id="WP_257718031.1">
    <property type="nucleotide sequence ID" value="NZ_JANJOU010000020.1"/>
</dbReference>
<dbReference type="PANTHER" id="PTHR36302:SF1">
    <property type="entry name" value="COPPER CHAPERONE PCU(A)C"/>
    <property type="match status" value="1"/>
</dbReference>
<feature type="signal peptide" evidence="1">
    <location>
        <begin position="1"/>
        <end position="27"/>
    </location>
</feature>
<evidence type="ECO:0000313" key="2">
    <source>
        <dbReference type="EMBL" id="MCR0984380.1"/>
    </source>
</evidence>
<protein>
    <submittedName>
        <fullName evidence="2">Copper chaperone PCu(A)C</fullName>
    </submittedName>
</protein>
<dbReference type="InterPro" id="IPR058248">
    <property type="entry name" value="Lxx211020-like"/>
</dbReference>
<dbReference type="PANTHER" id="PTHR36302">
    <property type="entry name" value="BLR7088 PROTEIN"/>
    <property type="match status" value="1"/>
</dbReference>
<name>A0ABT1X8E5_9PROT</name>
<reference evidence="2 3" key="1">
    <citation type="submission" date="2022-06" db="EMBL/GenBank/DDBJ databases">
        <title>Roseomonas CN29.</title>
        <authorList>
            <person name="Cheng Y."/>
            <person name="He X."/>
        </authorList>
    </citation>
    <scope>NUCLEOTIDE SEQUENCE [LARGE SCALE GENOMIC DNA]</scope>
    <source>
        <strain evidence="2 3">CN29</strain>
    </source>
</reference>
<dbReference type="InterPro" id="IPR007410">
    <property type="entry name" value="LpqE-like"/>
</dbReference>
<evidence type="ECO:0000313" key="3">
    <source>
        <dbReference type="Proteomes" id="UP001524642"/>
    </source>
</evidence>
<dbReference type="EMBL" id="JANJOU010000020">
    <property type="protein sequence ID" value="MCR0984380.1"/>
    <property type="molecule type" value="Genomic_DNA"/>
</dbReference>
<organism evidence="2 3">
    <name type="scientific">Roseomonas populi</name>
    <dbReference type="NCBI Taxonomy" id="3121582"/>
    <lineage>
        <taxon>Bacteria</taxon>
        <taxon>Pseudomonadati</taxon>
        <taxon>Pseudomonadota</taxon>
        <taxon>Alphaproteobacteria</taxon>
        <taxon>Acetobacterales</taxon>
        <taxon>Roseomonadaceae</taxon>
        <taxon>Roseomonas</taxon>
    </lineage>
</organism>
<gene>
    <name evidence="2" type="ORF">NRP21_20180</name>
</gene>
<accession>A0ABT1X8E5</accession>
<dbReference type="InterPro" id="IPR036182">
    <property type="entry name" value="PCuAC_sf"/>
</dbReference>
<feature type="chain" id="PRO_5046428394" evidence="1">
    <location>
        <begin position="28"/>
        <end position="157"/>
    </location>
</feature>
<proteinExistence type="predicted"/>
<evidence type="ECO:0000256" key="1">
    <source>
        <dbReference type="SAM" id="SignalP"/>
    </source>
</evidence>
<comment type="caution">
    <text evidence="2">The sequence shown here is derived from an EMBL/GenBank/DDBJ whole genome shotgun (WGS) entry which is preliminary data.</text>
</comment>
<keyword evidence="1" id="KW-0732">Signal</keyword>
<sequence length="157" mass="15969">MTTPRRALAGLATLGVLALVTPLAAQAPGITVDQPWARAAIQGGTGGAFLTIRNAGTQPDRLVGAATPLARSVEIHETVREGDVMRMRPVPGIPVPAGGSAELRPGGPHVMLVGLSEALRPGSRFPLTLTFERAGSVEVQVAVQAAGASAPAAGHRH</sequence>
<keyword evidence="3" id="KW-1185">Reference proteome</keyword>
<dbReference type="Proteomes" id="UP001524642">
    <property type="component" value="Unassembled WGS sequence"/>
</dbReference>
<dbReference type="Pfam" id="PF04314">
    <property type="entry name" value="PCuAC"/>
    <property type="match status" value="1"/>
</dbReference>
<dbReference type="SUPFAM" id="SSF110087">
    <property type="entry name" value="DR1885-like metal-binding protein"/>
    <property type="match status" value="1"/>
</dbReference>